<evidence type="ECO:0000256" key="7">
    <source>
        <dbReference type="ARBA" id="ARBA00022801"/>
    </source>
</evidence>
<evidence type="ECO:0000256" key="12">
    <source>
        <dbReference type="SAM" id="Phobius"/>
    </source>
</evidence>
<evidence type="ECO:0000256" key="3">
    <source>
        <dbReference type="ARBA" id="ARBA00007931"/>
    </source>
</evidence>
<evidence type="ECO:0000256" key="6">
    <source>
        <dbReference type="ARBA" id="ARBA00022723"/>
    </source>
</evidence>
<keyword evidence="10" id="KW-0482">Metalloprotease</keyword>
<dbReference type="GO" id="GO:0006508">
    <property type="term" value="P:proteolysis"/>
    <property type="evidence" value="ECO:0007669"/>
    <property type="project" value="UniProtKB-KW"/>
</dbReference>
<dbReference type="GO" id="GO:0008237">
    <property type="term" value="F:metallopeptidase activity"/>
    <property type="evidence" value="ECO:0007669"/>
    <property type="project" value="UniProtKB-KW"/>
</dbReference>
<feature type="transmembrane region" description="Helical" evidence="12">
    <location>
        <begin position="156"/>
        <end position="177"/>
    </location>
</feature>
<protein>
    <recommendedName>
        <fullName evidence="13">Peptidase M50 domain-containing protein</fullName>
    </recommendedName>
</protein>
<dbReference type="PANTHER" id="PTHR39188">
    <property type="entry name" value="MEMBRANE-ASSOCIATED ZINC METALLOPROTEASE M50B"/>
    <property type="match status" value="1"/>
</dbReference>
<evidence type="ECO:0000256" key="2">
    <source>
        <dbReference type="ARBA" id="ARBA00004141"/>
    </source>
</evidence>
<evidence type="ECO:0000256" key="11">
    <source>
        <dbReference type="ARBA" id="ARBA00023136"/>
    </source>
</evidence>
<dbReference type="AlphaFoldDB" id="A0A1X6XES5"/>
<feature type="transmembrane region" description="Helical" evidence="12">
    <location>
        <begin position="32"/>
        <end position="50"/>
    </location>
</feature>
<keyword evidence="5 12" id="KW-0812">Transmembrane</keyword>
<dbReference type="GO" id="GO:0046872">
    <property type="term" value="F:metal ion binding"/>
    <property type="evidence" value="ECO:0007669"/>
    <property type="project" value="UniProtKB-KW"/>
</dbReference>
<evidence type="ECO:0000313" key="14">
    <source>
        <dbReference type="EMBL" id="SLM97087.1"/>
    </source>
</evidence>
<dbReference type="EMBL" id="FWFF01000010">
    <property type="protein sequence ID" value="SLM97087.1"/>
    <property type="molecule type" value="Genomic_DNA"/>
</dbReference>
<feature type="transmembrane region" description="Helical" evidence="12">
    <location>
        <begin position="119"/>
        <end position="144"/>
    </location>
</feature>
<feature type="domain" description="Peptidase M50" evidence="13">
    <location>
        <begin position="68"/>
        <end position="145"/>
    </location>
</feature>
<comment type="cofactor">
    <cofactor evidence="1">
        <name>Zn(2+)</name>
        <dbReference type="ChEBI" id="CHEBI:29105"/>
    </cofactor>
</comment>
<keyword evidence="7" id="KW-0378">Hydrolase</keyword>
<evidence type="ECO:0000256" key="1">
    <source>
        <dbReference type="ARBA" id="ARBA00001947"/>
    </source>
</evidence>
<reference evidence="15" key="1">
    <citation type="submission" date="2017-02" db="EMBL/GenBank/DDBJ databases">
        <authorList>
            <person name="Dridi B."/>
        </authorList>
    </citation>
    <scope>NUCLEOTIDE SEQUENCE [LARGE SCALE GENOMIC DNA]</scope>
    <source>
        <strain evidence="15">B Co 03.10</strain>
    </source>
</reference>
<keyword evidence="6" id="KW-0479">Metal-binding</keyword>
<gene>
    <name evidence="14" type="ORF">FM105_06715</name>
</gene>
<evidence type="ECO:0000256" key="9">
    <source>
        <dbReference type="ARBA" id="ARBA00022989"/>
    </source>
</evidence>
<dbReference type="CDD" id="cd06164">
    <property type="entry name" value="S2P-M50_SpoIVFB_CBS"/>
    <property type="match status" value="1"/>
</dbReference>
<dbReference type="GO" id="GO:0016020">
    <property type="term" value="C:membrane"/>
    <property type="evidence" value="ECO:0007669"/>
    <property type="project" value="UniProtKB-SubCell"/>
</dbReference>
<evidence type="ECO:0000256" key="5">
    <source>
        <dbReference type="ARBA" id="ARBA00022692"/>
    </source>
</evidence>
<comment type="similarity">
    <text evidence="3">Belongs to the peptidase M50B family.</text>
</comment>
<keyword evidence="15" id="KW-1185">Reference proteome</keyword>
<evidence type="ECO:0000256" key="10">
    <source>
        <dbReference type="ARBA" id="ARBA00023049"/>
    </source>
</evidence>
<keyword evidence="9 12" id="KW-1133">Transmembrane helix</keyword>
<proteinExistence type="inferred from homology"/>
<comment type="subcellular location">
    <subcellularLocation>
        <location evidence="2">Membrane</location>
        <topology evidence="2">Multi-pass membrane protein</topology>
    </subcellularLocation>
</comment>
<sequence>MPEQTASADAHAPGASGGLRLGTVLGAPVQLAWSWFIAAGAIALLFSPWISRVRPDLGPGAYVIGLVFAVVLFGSVFLHELAHAVAGRVAGYRVAAIELNVWGGFTRFEPREAPDSPRAAWTSFFISVVGPVVNLALGGIGWLLLDSVGRGSVTWLLLFGFVFANLALGAVNLLPGIPLDGGWALQAVFWRITGSPYMGTILAAWAGRIIALGFVGLAILQPLLVGGRPDLVTVMWTTAIAVMIWVSAADAAKNATRARRVETFDMRLVIQPAVAASWSAPVTEALEYADPGTGRRPLIVVLDRSGIPYGLVDRSSAQDAPGSALVHEHVRPLGPWIGAPRDITAPHLLESLTHRPKATHCLVLDGDSLVGFIDLQEFFDELLDH</sequence>
<dbReference type="PANTHER" id="PTHR39188:SF3">
    <property type="entry name" value="STAGE IV SPORULATION PROTEIN FB"/>
    <property type="match status" value="1"/>
</dbReference>
<feature type="transmembrane region" description="Helical" evidence="12">
    <location>
        <begin position="57"/>
        <end position="78"/>
    </location>
</feature>
<feature type="transmembrane region" description="Helical" evidence="12">
    <location>
        <begin position="231"/>
        <end position="248"/>
    </location>
</feature>
<keyword evidence="8" id="KW-0862">Zinc</keyword>
<dbReference type="Pfam" id="PF02163">
    <property type="entry name" value="Peptidase_M50"/>
    <property type="match status" value="2"/>
</dbReference>
<name>A0A1X6XES5_9MICO</name>
<dbReference type="InterPro" id="IPR008915">
    <property type="entry name" value="Peptidase_M50"/>
</dbReference>
<evidence type="ECO:0000259" key="13">
    <source>
        <dbReference type="Pfam" id="PF02163"/>
    </source>
</evidence>
<organism evidence="14 15">
    <name type="scientific">Brevibacterium yomogidense</name>
    <dbReference type="NCBI Taxonomy" id="946573"/>
    <lineage>
        <taxon>Bacteria</taxon>
        <taxon>Bacillati</taxon>
        <taxon>Actinomycetota</taxon>
        <taxon>Actinomycetes</taxon>
        <taxon>Micrococcales</taxon>
        <taxon>Brevibacteriaceae</taxon>
        <taxon>Brevibacterium</taxon>
    </lineage>
</organism>
<keyword evidence="11 12" id="KW-0472">Membrane</keyword>
<dbReference type="RefSeq" id="WP_087006548.1">
    <property type="nucleotide sequence ID" value="NZ_FWFF01000010.1"/>
</dbReference>
<feature type="domain" description="Peptidase M50" evidence="13">
    <location>
        <begin position="158"/>
        <end position="198"/>
    </location>
</feature>
<accession>A0A1X6XES5</accession>
<evidence type="ECO:0000313" key="15">
    <source>
        <dbReference type="Proteomes" id="UP000196581"/>
    </source>
</evidence>
<keyword evidence="4" id="KW-0645">Protease</keyword>
<evidence type="ECO:0000256" key="4">
    <source>
        <dbReference type="ARBA" id="ARBA00022670"/>
    </source>
</evidence>
<dbReference type="Proteomes" id="UP000196581">
    <property type="component" value="Unassembled WGS sequence"/>
</dbReference>
<evidence type="ECO:0000256" key="8">
    <source>
        <dbReference type="ARBA" id="ARBA00022833"/>
    </source>
</evidence>
<feature type="transmembrane region" description="Helical" evidence="12">
    <location>
        <begin position="197"/>
        <end position="219"/>
    </location>
</feature>